<sequence>MVVSLRSLKKAWEFYRAAEKKEMKGSLDISPNTISQFEKEIKTTADVQEKFKTTHEDIVHILELTIGASLGLSASDIHFEPQEKETILRYRIDGILHEIVALDKKIYKSILTRIKLISGLKINITEIPQDGRFTIKLGELEVEVRVSILPGAYGEDLVMRILHPKTISVPLEELGFQKFHYDIIAREIQRPNGIILVTGPTGSGKTTTLYAFLKKLNSPEVKIITIEDPVEYHVEGLAQTQVNPERGLTFASALRSILRQDPDIILLGEMRDLETVEVAIHAALTGHLVFSTLHTNDAVASIPRLIDMNANPSILSSALNMVLAQRLVRKVCKNCGIKQKISETELILLKESLSGLPKEYNVPEIDKNTEIPKSVGCQTCNNTGYKGRLGIFEIFFLDEEIKSVILKSPSLFDLKKLADKKGMITMKQEGLLKVLRGLTTIEEVISTTG</sequence>
<dbReference type="SUPFAM" id="SSF52540">
    <property type="entry name" value="P-loop containing nucleoside triphosphate hydrolases"/>
    <property type="match status" value="1"/>
</dbReference>
<feature type="domain" description="Bacterial type II secretion system protein E" evidence="4">
    <location>
        <begin position="258"/>
        <end position="272"/>
    </location>
</feature>
<evidence type="ECO:0000256" key="2">
    <source>
        <dbReference type="ARBA" id="ARBA00022741"/>
    </source>
</evidence>
<dbReference type="InterPro" id="IPR003593">
    <property type="entry name" value="AAA+_ATPase"/>
</dbReference>
<dbReference type="InterPro" id="IPR001482">
    <property type="entry name" value="T2SS/T4SS_dom"/>
</dbReference>
<dbReference type="CDD" id="cd01129">
    <property type="entry name" value="PulE-GspE-like"/>
    <property type="match status" value="1"/>
</dbReference>
<reference evidence="5 6" key="1">
    <citation type="journal article" date="2016" name="Nat. Commun.">
        <title>Thousands of microbial genomes shed light on interconnected biogeochemical processes in an aquifer system.</title>
        <authorList>
            <person name="Anantharaman K."/>
            <person name="Brown C.T."/>
            <person name="Hug L.A."/>
            <person name="Sharon I."/>
            <person name="Castelle C.J."/>
            <person name="Probst A.J."/>
            <person name="Thomas B.C."/>
            <person name="Singh A."/>
            <person name="Wilkins M.J."/>
            <person name="Karaoz U."/>
            <person name="Brodie E.L."/>
            <person name="Williams K.H."/>
            <person name="Hubbard S.S."/>
            <person name="Banfield J.F."/>
        </authorList>
    </citation>
    <scope>NUCLEOTIDE SEQUENCE [LARGE SCALE GENOMIC DNA]</scope>
</reference>
<dbReference type="FunFam" id="3.40.50.300:FF:000398">
    <property type="entry name" value="Type IV pilus assembly ATPase PilB"/>
    <property type="match status" value="1"/>
</dbReference>
<evidence type="ECO:0000256" key="3">
    <source>
        <dbReference type="ARBA" id="ARBA00022840"/>
    </source>
</evidence>
<dbReference type="Gene3D" id="3.40.50.300">
    <property type="entry name" value="P-loop containing nucleotide triphosphate hydrolases"/>
    <property type="match status" value="1"/>
</dbReference>
<evidence type="ECO:0000313" key="5">
    <source>
        <dbReference type="EMBL" id="OGD39406.1"/>
    </source>
</evidence>
<dbReference type="Proteomes" id="UP000177947">
    <property type="component" value="Unassembled WGS sequence"/>
</dbReference>
<evidence type="ECO:0000259" key="4">
    <source>
        <dbReference type="PROSITE" id="PS00662"/>
    </source>
</evidence>
<keyword evidence="2" id="KW-0547">Nucleotide-binding</keyword>
<dbReference type="GO" id="GO:0005524">
    <property type="term" value="F:ATP binding"/>
    <property type="evidence" value="ECO:0007669"/>
    <property type="project" value="UniProtKB-KW"/>
</dbReference>
<organism evidence="5 6">
    <name type="scientific">Candidatus Azambacteria bacterium RIFCSPLOWO2_01_FULL_37_9</name>
    <dbReference type="NCBI Taxonomy" id="1797297"/>
    <lineage>
        <taxon>Bacteria</taxon>
        <taxon>Candidatus Azamiibacteriota</taxon>
    </lineage>
</organism>
<dbReference type="AlphaFoldDB" id="A0A1F5C977"/>
<accession>A0A1F5C977</accession>
<gene>
    <name evidence="5" type="ORF">A2907_01740</name>
</gene>
<dbReference type="Gene3D" id="3.30.450.90">
    <property type="match status" value="1"/>
</dbReference>
<dbReference type="PANTHER" id="PTHR30258:SF1">
    <property type="entry name" value="PROTEIN TRANSPORT PROTEIN HOFB HOMOLOG"/>
    <property type="match status" value="1"/>
</dbReference>
<proteinExistence type="inferred from homology"/>
<dbReference type="Pfam" id="PF00437">
    <property type="entry name" value="T2SSE"/>
    <property type="match status" value="1"/>
</dbReference>
<evidence type="ECO:0000313" key="6">
    <source>
        <dbReference type="Proteomes" id="UP000177947"/>
    </source>
</evidence>
<dbReference type="EMBL" id="MEYQ01000008">
    <property type="protein sequence ID" value="OGD39406.1"/>
    <property type="molecule type" value="Genomic_DNA"/>
</dbReference>
<comment type="similarity">
    <text evidence="1">Belongs to the GSP E family.</text>
</comment>
<dbReference type="InterPro" id="IPR027417">
    <property type="entry name" value="P-loop_NTPase"/>
</dbReference>
<dbReference type="PROSITE" id="PS00662">
    <property type="entry name" value="T2SP_E"/>
    <property type="match status" value="1"/>
</dbReference>
<protein>
    <recommendedName>
        <fullName evidence="4">Bacterial type II secretion system protein E domain-containing protein</fullName>
    </recommendedName>
</protein>
<dbReference type="GO" id="GO:0016887">
    <property type="term" value="F:ATP hydrolysis activity"/>
    <property type="evidence" value="ECO:0007669"/>
    <property type="project" value="TreeGrafter"/>
</dbReference>
<dbReference type="PANTHER" id="PTHR30258">
    <property type="entry name" value="TYPE II SECRETION SYSTEM PROTEIN GSPE-RELATED"/>
    <property type="match status" value="1"/>
</dbReference>
<keyword evidence="3" id="KW-0067">ATP-binding</keyword>
<evidence type="ECO:0000256" key="1">
    <source>
        <dbReference type="ARBA" id="ARBA00006611"/>
    </source>
</evidence>
<comment type="caution">
    <text evidence="5">The sequence shown here is derived from an EMBL/GenBank/DDBJ whole genome shotgun (WGS) entry which is preliminary data.</text>
</comment>
<name>A0A1F5C977_9BACT</name>
<dbReference type="SMART" id="SM00382">
    <property type="entry name" value="AAA"/>
    <property type="match status" value="1"/>
</dbReference>
<dbReference type="GO" id="GO:0005886">
    <property type="term" value="C:plasma membrane"/>
    <property type="evidence" value="ECO:0007669"/>
    <property type="project" value="TreeGrafter"/>
</dbReference>